<dbReference type="InterPro" id="IPR036055">
    <property type="entry name" value="LDL_receptor-like_sf"/>
</dbReference>
<comment type="caution">
    <text evidence="2">Lacks conserved residue(s) required for the propagation of feature annotation.</text>
</comment>
<evidence type="ECO:0000256" key="2">
    <source>
        <dbReference type="PROSITE-ProRule" id="PRU00124"/>
    </source>
</evidence>
<dbReference type="InterPro" id="IPR002557">
    <property type="entry name" value="Chitin-bd_dom"/>
</dbReference>
<dbReference type="SUPFAM" id="SSF88713">
    <property type="entry name" value="Glycoside hydrolase/deacetylase"/>
    <property type="match status" value="1"/>
</dbReference>
<dbReference type="InterPro" id="IPR002172">
    <property type="entry name" value="LDrepeatLR_classA_rpt"/>
</dbReference>
<dbReference type="OrthoDB" id="504708at2759"/>
<dbReference type="Gene3D" id="3.20.20.370">
    <property type="entry name" value="Glycoside hydrolase/deacetylase"/>
    <property type="match status" value="1"/>
</dbReference>
<dbReference type="SMART" id="SM00192">
    <property type="entry name" value="LDLa"/>
    <property type="match status" value="1"/>
</dbReference>
<dbReference type="PROSITE" id="PS01209">
    <property type="entry name" value="LDLRA_1"/>
    <property type="match status" value="1"/>
</dbReference>
<dbReference type="SUPFAM" id="SSF57424">
    <property type="entry name" value="LDL receptor-like module"/>
    <property type="match status" value="1"/>
</dbReference>
<dbReference type="CDD" id="cd00112">
    <property type="entry name" value="LDLa"/>
    <property type="match status" value="1"/>
</dbReference>
<protein>
    <recommendedName>
        <fullName evidence="3">Chitin-binding type-2 domain-containing protein</fullName>
    </recommendedName>
</protein>
<dbReference type="EMBL" id="BDGG01000004">
    <property type="protein sequence ID" value="GAU97052.1"/>
    <property type="molecule type" value="Genomic_DNA"/>
</dbReference>
<dbReference type="Pfam" id="PF01607">
    <property type="entry name" value="CBM_14"/>
    <property type="match status" value="1"/>
</dbReference>
<dbReference type="SMART" id="SM00494">
    <property type="entry name" value="ChtBD2"/>
    <property type="match status" value="1"/>
</dbReference>
<dbReference type="GO" id="GO:0005576">
    <property type="term" value="C:extracellular region"/>
    <property type="evidence" value="ECO:0007669"/>
    <property type="project" value="InterPro"/>
</dbReference>
<dbReference type="AlphaFoldDB" id="A0A1D1VAC1"/>
<dbReference type="InterPro" id="IPR036508">
    <property type="entry name" value="Chitin-bd_dom_sf"/>
</dbReference>
<accession>A0A1D1VAC1</accession>
<keyword evidence="5" id="KW-1185">Reference proteome</keyword>
<keyword evidence="1" id="KW-1015">Disulfide bond</keyword>
<dbReference type="SUPFAM" id="SSF57625">
    <property type="entry name" value="Invertebrate chitin-binding proteins"/>
    <property type="match status" value="1"/>
</dbReference>
<reference evidence="4 5" key="1">
    <citation type="journal article" date="2016" name="Nat. Commun.">
        <title>Extremotolerant tardigrade genome and improved radiotolerance of human cultured cells by tardigrade-unique protein.</title>
        <authorList>
            <person name="Hashimoto T."/>
            <person name="Horikawa D.D."/>
            <person name="Saito Y."/>
            <person name="Kuwahara H."/>
            <person name="Kozuka-Hata H."/>
            <person name="Shin-I T."/>
            <person name="Minakuchi Y."/>
            <person name="Ohishi K."/>
            <person name="Motoyama A."/>
            <person name="Aizu T."/>
            <person name="Enomoto A."/>
            <person name="Kondo K."/>
            <person name="Tanaka S."/>
            <person name="Hara Y."/>
            <person name="Koshikawa S."/>
            <person name="Sagara H."/>
            <person name="Miura T."/>
            <person name="Yokobori S."/>
            <person name="Miyagawa K."/>
            <person name="Suzuki Y."/>
            <person name="Kubo T."/>
            <person name="Oyama M."/>
            <person name="Kohara Y."/>
            <person name="Fujiyama A."/>
            <person name="Arakawa K."/>
            <person name="Katayama T."/>
            <person name="Toyoda A."/>
            <person name="Kunieda T."/>
        </authorList>
    </citation>
    <scope>NUCLEOTIDE SEQUENCE [LARGE SCALE GENOMIC DNA]</scope>
    <source>
        <strain evidence="4 5">YOKOZUNA-1</strain>
    </source>
</reference>
<name>A0A1D1VAC1_RAMVA</name>
<dbReference type="STRING" id="947166.A0A1D1VAC1"/>
<evidence type="ECO:0000313" key="5">
    <source>
        <dbReference type="Proteomes" id="UP000186922"/>
    </source>
</evidence>
<dbReference type="PROSITE" id="PS50068">
    <property type="entry name" value="LDLRA_2"/>
    <property type="match status" value="1"/>
</dbReference>
<gene>
    <name evidence="4" type="primary">RvY_08411-1</name>
    <name evidence="4" type="synonym">RvY_08411.1</name>
    <name evidence="4" type="ORF">RvY_08411</name>
</gene>
<dbReference type="PANTHER" id="PTHR45985:SF3">
    <property type="entry name" value="CHITIN DEACETYLASE-LIKE 4"/>
    <property type="match status" value="1"/>
</dbReference>
<feature type="domain" description="Chitin-binding type-2" evidence="3">
    <location>
        <begin position="29"/>
        <end position="83"/>
    </location>
</feature>
<dbReference type="GO" id="GO:0008061">
    <property type="term" value="F:chitin binding"/>
    <property type="evidence" value="ECO:0007669"/>
    <property type="project" value="InterPro"/>
</dbReference>
<proteinExistence type="predicted"/>
<dbReference type="PROSITE" id="PS50940">
    <property type="entry name" value="CHIT_BIND_II"/>
    <property type="match status" value="1"/>
</dbReference>
<evidence type="ECO:0000259" key="3">
    <source>
        <dbReference type="PROSITE" id="PS50940"/>
    </source>
</evidence>
<evidence type="ECO:0000256" key="1">
    <source>
        <dbReference type="ARBA" id="ARBA00023157"/>
    </source>
</evidence>
<dbReference type="PANTHER" id="PTHR45985">
    <property type="match status" value="1"/>
</dbReference>
<dbReference type="InterPro" id="IPR023415">
    <property type="entry name" value="LDLR_class-A_CS"/>
</dbReference>
<dbReference type="Proteomes" id="UP000186922">
    <property type="component" value="Unassembled WGS sequence"/>
</dbReference>
<dbReference type="Gene3D" id="4.10.400.10">
    <property type="entry name" value="Low-density Lipoprotein Receptor"/>
    <property type="match status" value="1"/>
</dbReference>
<sequence>MTVDWVSYYPVVAILIFLGEVTASATFDAAFCAGQRNGLYADPIDCAGFYSCFNSKTYHFTCPPGLRFDYKTQVCTWKAVCINSAGANSSPLNETAVPQASADIPLVPLPSLPREAAQCTSVEDVRCADGSTCIPRQKVCDTVRDCPEGGTDEYGCDLREDPYASQPCKKDTCALPACFCSNDGAQIPGGVALASVPQMVLLAFPGALNSQNHDLIRNLFLPTRLNPNQCPIHGTFFVSHEYSDYSHIEKFYKSGHEIALSTLSRDRETPYWWTTVSSYKDWGIELQSQREILHHFAHVPLTETRGGQAPNLHLGSNTQFAAMQDFGFEWDGSITVPSTSRPVWPYKLAFSVPHTCHQSGCPTRPYNVWEVPINQLIDSQGFGCPSLGSCHNDDLKTAEEVLQWLLKKFNRHYTDNRAPLVLVIDPNWLQENFDALSRFIETLITKPEQDTYFVTYHQLVQWIQSPTPIELLADFVPWACDEEAAGFTCEALDCDLAFVHGGTRRFRACVPACPASFPWKDNIKGEKTVDPVLKRYVNTVTTPATTISPQ</sequence>
<evidence type="ECO:0000313" key="4">
    <source>
        <dbReference type="EMBL" id="GAU97052.1"/>
    </source>
</evidence>
<organism evidence="4 5">
    <name type="scientific">Ramazzottius varieornatus</name>
    <name type="common">Water bear</name>
    <name type="synonym">Tardigrade</name>
    <dbReference type="NCBI Taxonomy" id="947166"/>
    <lineage>
        <taxon>Eukaryota</taxon>
        <taxon>Metazoa</taxon>
        <taxon>Ecdysozoa</taxon>
        <taxon>Tardigrada</taxon>
        <taxon>Eutardigrada</taxon>
        <taxon>Parachela</taxon>
        <taxon>Hypsibioidea</taxon>
        <taxon>Ramazzottiidae</taxon>
        <taxon>Ramazzottius</taxon>
    </lineage>
</organism>
<dbReference type="Gene3D" id="3.20.20.80">
    <property type="entry name" value="Glycosidases"/>
    <property type="match status" value="1"/>
</dbReference>
<dbReference type="InterPro" id="IPR052740">
    <property type="entry name" value="CE4"/>
</dbReference>
<dbReference type="GO" id="GO:0005975">
    <property type="term" value="P:carbohydrate metabolic process"/>
    <property type="evidence" value="ECO:0007669"/>
    <property type="project" value="InterPro"/>
</dbReference>
<comment type="caution">
    <text evidence="4">The sequence shown here is derived from an EMBL/GenBank/DDBJ whole genome shotgun (WGS) entry which is preliminary data.</text>
</comment>
<dbReference type="InterPro" id="IPR011330">
    <property type="entry name" value="Glyco_hydro/deAcase_b/a-brl"/>
</dbReference>